<keyword evidence="8" id="KW-1133">Transmembrane helix</keyword>
<dbReference type="GO" id="GO:0005576">
    <property type="term" value="C:extracellular region"/>
    <property type="evidence" value="ECO:0007669"/>
    <property type="project" value="TreeGrafter"/>
</dbReference>
<evidence type="ECO:0000256" key="3">
    <source>
        <dbReference type="ARBA" id="ARBA00022801"/>
    </source>
</evidence>
<gene>
    <name evidence="9" type="ORF">BSAL_73180</name>
</gene>
<dbReference type="VEuPathDB" id="TriTrypDB:BSAL_73180"/>
<proteinExistence type="inferred from homology"/>
<keyword evidence="10" id="KW-1185">Reference proteome</keyword>
<organism evidence="9 10">
    <name type="scientific">Bodo saltans</name>
    <name type="common">Flagellated protozoan</name>
    <dbReference type="NCBI Taxonomy" id="75058"/>
    <lineage>
        <taxon>Eukaryota</taxon>
        <taxon>Discoba</taxon>
        <taxon>Euglenozoa</taxon>
        <taxon>Kinetoplastea</taxon>
        <taxon>Metakinetoplastina</taxon>
        <taxon>Eubodonida</taxon>
        <taxon>Bodonidae</taxon>
        <taxon>Bodo</taxon>
    </lineage>
</organism>
<evidence type="ECO:0000313" key="9">
    <source>
        <dbReference type="EMBL" id="CUG06599.1"/>
    </source>
</evidence>
<keyword evidence="8" id="KW-0812">Transmembrane</keyword>
<protein>
    <recommendedName>
        <fullName evidence="7">Phospholipase B-like</fullName>
        <ecNumber evidence="7">3.1.1.-</ecNumber>
    </recommendedName>
</protein>
<dbReference type="OMA" id="KIASYAM"/>
<dbReference type="OrthoDB" id="443524at2759"/>
<keyword evidence="4 7" id="KW-0442">Lipid degradation</keyword>
<keyword evidence="6" id="KW-0325">Glycoprotein</keyword>
<dbReference type="PANTHER" id="PTHR12370:SF3">
    <property type="entry name" value="PHOSPHOLIPASE B-LIKE 2-RELATED"/>
    <property type="match status" value="1"/>
</dbReference>
<dbReference type="EC" id="3.1.1.-" evidence="7"/>
<comment type="similarity">
    <text evidence="1 7">Belongs to the phospholipase B-like family.</text>
</comment>
<reference evidence="10" key="1">
    <citation type="submission" date="2015-09" db="EMBL/GenBank/DDBJ databases">
        <authorList>
            <consortium name="Pathogen Informatics"/>
        </authorList>
    </citation>
    <scope>NUCLEOTIDE SEQUENCE [LARGE SCALE GENOMIC DNA]</scope>
    <source>
        <strain evidence="10">Lake Konstanz</strain>
    </source>
</reference>
<evidence type="ECO:0000256" key="1">
    <source>
        <dbReference type="ARBA" id="ARBA00007835"/>
    </source>
</evidence>
<feature type="non-terminal residue" evidence="9">
    <location>
        <position position="1"/>
    </location>
</feature>
<evidence type="ECO:0000256" key="2">
    <source>
        <dbReference type="ARBA" id="ARBA00022729"/>
    </source>
</evidence>
<dbReference type="Gene3D" id="3.60.60.30">
    <property type="match status" value="1"/>
</dbReference>
<evidence type="ECO:0000256" key="7">
    <source>
        <dbReference type="RuleBase" id="RU364138"/>
    </source>
</evidence>
<comment type="function">
    <text evidence="7">Putative phospholipase.</text>
</comment>
<keyword evidence="5 7" id="KW-0443">Lipid metabolism</keyword>
<name>A0A0S4ITH2_BODSA</name>
<keyword evidence="8" id="KW-0472">Membrane</keyword>
<evidence type="ECO:0000313" key="10">
    <source>
        <dbReference type="Proteomes" id="UP000051952"/>
    </source>
</evidence>
<sequence>WMVLDYKLYTPGQKGDALPDNLLWVAEQIPGNVTSADVTQTLRDTSYWASYNIPYFPNIYNLSGFAELEQEYGPVFSYTKYSRPEIFKRNNTDVVDLESMRRMMRYNNWQEDPLSLIPLCPECNPRGSPWLAIASRGDLVGSNEILPSNNGYASQFARQSMGAIDSKIASYAMMQNGGGMGNVINGPTTYDGQPIFIFDEAFPGQRPPGCANVFNYSWVFFNVVGGGKPPIPAATTSDDPASRNVILGVCIAVPIALVIAALALAKHRKRMAAMDEYSPLTQ</sequence>
<dbReference type="AlphaFoldDB" id="A0A0S4ITH2"/>
<evidence type="ECO:0000256" key="5">
    <source>
        <dbReference type="ARBA" id="ARBA00023098"/>
    </source>
</evidence>
<dbReference type="Proteomes" id="UP000051952">
    <property type="component" value="Unassembled WGS sequence"/>
</dbReference>
<evidence type="ECO:0000256" key="8">
    <source>
        <dbReference type="SAM" id="Phobius"/>
    </source>
</evidence>
<keyword evidence="2" id="KW-0732">Signal</keyword>
<evidence type="ECO:0000256" key="4">
    <source>
        <dbReference type="ARBA" id="ARBA00022963"/>
    </source>
</evidence>
<dbReference type="InterPro" id="IPR007000">
    <property type="entry name" value="PLipase_B-like"/>
</dbReference>
<keyword evidence="3 7" id="KW-0378">Hydrolase</keyword>
<dbReference type="EMBL" id="CYKH01000609">
    <property type="protein sequence ID" value="CUG06599.1"/>
    <property type="molecule type" value="Genomic_DNA"/>
</dbReference>
<evidence type="ECO:0000256" key="6">
    <source>
        <dbReference type="ARBA" id="ARBA00023180"/>
    </source>
</evidence>
<dbReference type="PANTHER" id="PTHR12370">
    <property type="entry name" value="PHOSPHOLIPASE B-RELATED"/>
    <property type="match status" value="1"/>
</dbReference>
<accession>A0A0S4ITH2</accession>
<dbReference type="GO" id="GO:0009395">
    <property type="term" value="P:phospholipid catabolic process"/>
    <property type="evidence" value="ECO:0007669"/>
    <property type="project" value="TreeGrafter"/>
</dbReference>
<feature type="transmembrane region" description="Helical" evidence="8">
    <location>
        <begin position="245"/>
        <end position="265"/>
    </location>
</feature>
<dbReference type="GO" id="GO:0004620">
    <property type="term" value="F:phospholipase activity"/>
    <property type="evidence" value="ECO:0007669"/>
    <property type="project" value="InterPro"/>
</dbReference>
<dbReference type="Pfam" id="PF04916">
    <property type="entry name" value="Phospholip_B"/>
    <property type="match status" value="1"/>
</dbReference>